<proteinExistence type="predicted"/>
<dbReference type="AlphaFoldDB" id="A0AAQ3XD13"/>
<organism evidence="2 3">
    <name type="scientific">Paspalum notatum var. saurae</name>
    <dbReference type="NCBI Taxonomy" id="547442"/>
    <lineage>
        <taxon>Eukaryota</taxon>
        <taxon>Viridiplantae</taxon>
        <taxon>Streptophyta</taxon>
        <taxon>Embryophyta</taxon>
        <taxon>Tracheophyta</taxon>
        <taxon>Spermatophyta</taxon>
        <taxon>Magnoliopsida</taxon>
        <taxon>Liliopsida</taxon>
        <taxon>Poales</taxon>
        <taxon>Poaceae</taxon>
        <taxon>PACMAD clade</taxon>
        <taxon>Panicoideae</taxon>
        <taxon>Andropogonodae</taxon>
        <taxon>Paspaleae</taxon>
        <taxon>Paspalinae</taxon>
        <taxon>Paspalum</taxon>
    </lineage>
</organism>
<dbReference type="PANTHER" id="PTHR33450">
    <property type="entry name" value="EMB|CAB67623.1-RELATED"/>
    <property type="match status" value="1"/>
</dbReference>
<dbReference type="EMBL" id="CP144753">
    <property type="protein sequence ID" value="WVZ91902.1"/>
    <property type="molecule type" value="Genomic_DNA"/>
</dbReference>
<dbReference type="Proteomes" id="UP001341281">
    <property type="component" value="Chromosome 09"/>
</dbReference>
<evidence type="ECO:0000256" key="1">
    <source>
        <dbReference type="SAM" id="MobiDB-lite"/>
    </source>
</evidence>
<gene>
    <name evidence="2" type="ORF">U9M48_038015</name>
</gene>
<name>A0AAQ3XD13_PASNO</name>
<sequence length="273" mass="30031">MGYLKLGTNSYAAGTTSRSMQSADFLIIIIIRSPTSDQVAAMKSIAGVKALAAFVRKAVGALRGKAGVLRARLLFLASLRRRTAVVAGISRHIICALTTTLRRQQQQKRGHDQEKKPPVHQCRRRGTASSLAPPDGDDDDEEGVVGRSLGFPELMASLLQQVDDGEDDGHADDADDRWALTLHSLFDDKRDHRRRDGDDDDGEGLLVADAVGDGFGDDEEEDEPSVIDVIRRRREGDGREFRIEDEIDHAADMYISRVRRRMSAQAATQQPGL</sequence>
<evidence type="ECO:0000313" key="2">
    <source>
        <dbReference type="EMBL" id="WVZ91902.1"/>
    </source>
</evidence>
<protein>
    <submittedName>
        <fullName evidence="2">Uncharacterized protein</fullName>
    </submittedName>
</protein>
<evidence type="ECO:0000313" key="3">
    <source>
        <dbReference type="Proteomes" id="UP001341281"/>
    </source>
</evidence>
<feature type="region of interest" description="Disordered" evidence="1">
    <location>
        <begin position="105"/>
        <end position="145"/>
    </location>
</feature>
<keyword evidence="3" id="KW-1185">Reference proteome</keyword>
<reference evidence="2 3" key="1">
    <citation type="submission" date="2024-02" db="EMBL/GenBank/DDBJ databases">
        <title>High-quality chromosome-scale genome assembly of Pensacola bahiagrass (Paspalum notatum Flugge var. saurae).</title>
        <authorList>
            <person name="Vega J.M."/>
            <person name="Podio M."/>
            <person name="Orjuela J."/>
            <person name="Siena L.A."/>
            <person name="Pessino S.C."/>
            <person name="Combes M.C."/>
            <person name="Mariac C."/>
            <person name="Albertini E."/>
            <person name="Pupilli F."/>
            <person name="Ortiz J.P.A."/>
            <person name="Leblanc O."/>
        </authorList>
    </citation>
    <scope>NUCLEOTIDE SEQUENCE [LARGE SCALE GENOMIC DNA]</scope>
    <source>
        <strain evidence="2">R1</strain>
        <tissue evidence="2">Leaf</tissue>
    </source>
</reference>
<dbReference type="PANTHER" id="PTHR33450:SF1">
    <property type="entry name" value="OS08G0539200 PROTEIN"/>
    <property type="match status" value="1"/>
</dbReference>
<accession>A0AAQ3XD13</accession>